<dbReference type="RefSeq" id="WP_013538071.1">
    <property type="nucleotide sequence ID" value="NC_014926.1"/>
</dbReference>
<name>E8T3F3_THEA1</name>
<dbReference type="Proteomes" id="UP000006362">
    <property type="component" value="Chromosome"/>
</dbReference>
<feature type="signal peptide" evidence="2">
    <location>
        <begin position="1"/>
        <end position="20"/>
    </location>
</feature>
<evidence type="ECO:0000256" key="2">
    <source>
        <dbReference type="SAM" id="SignalP"/>
    </source>
</evidence>
<accession>E8T3F3</accession>
<keyword evidence="4" id="KW-1185">Reference proteome</keyword>
<feature type="chain" id="PRO_5003227346" description="YfdX protein" evidence="2">
    <location>
        <begin position="21"/>
        <end position="289"/>
    </location>
</feature>
<dbReference type="STRING" id="648996.Theam_1322"/>
<evidence type="ECO:0008006" key="5">
    <source>
        <dbReference type="Google" id="ProtNLM"/>
    </source>
</evidence>
<evidence type="ECO:0000256" key="1">
    <source>
        <dbReference type="SAM" id="Coils"/>
    </source>
</evidence>
<keyword evidence="2" id="KW-0732">Signal</keyword>
<dbReference type="eggNOG" id="ENOG502Z8HR">
    <property type="taxonomic scope" value="Bacteria"/>
</dbReference>
<proteinExistence type="predicted"/>
<keyword evidence="1" id="KW-0175">Coiled coil</keyword>
<dbReference type="Pfam" id="PF10938">
    <property type="entry name" value="YfdX"/>
    <property type="match status" value="1"/>
</dbReference>
<dbReference type="AlphaFoldDB" id="E8T3F3"/>
<protein>
    <recommendedName>
        <fullName evidence="5">YfdX protein</fullName>
    </recommendedName>
</protein>
<evidence type="ECO:0000313" key="4">
    <source>
        <dbReference type="Proteomes" id="UP000006362"/>
    </source>
</evidence>
<dbReference type="HOGENOM" id="CLU_064067_0_1_0"/>
<evidence type="ECO:0000313" key="3">
    <source>
        <dbReference type="EMBL" id="ADU97285.1"/>
    </source>
</evidence>
<organism evidence="3 4">
    <name type="scientific">Thermovibrio ammonificans (strain DSM 15698 / JCM 12110 / HB-1)</name>
    <dbReference type="NCBI Taxonomy" id="648996"/>
    <lineage>
        <taxon>Bacteria</taxon>
        <taxon>Pseudomonadati</taxon>
        <taxon>Aquificota</taxon>
        <taxon>Aquificia</taxon>
        <taxon>Desulfurobacteriales</taxon>
        <taxon>Desulfurobacteriaceae</taxon>
        <taxon>Thermovibrio</taxon>
    </lineage>
</organism>
<dbReference type="KEGG" id="tam:Theam_1322"/>
<sequence>MRQLLTAALALSLISGTALAATPAEKGKESVKEKVHQLQMKKEALSFEQALRAVAYTDKVIFLLEHGKKEEALKLLNEAQKSLNEFLKLHPNLQLLPLDQQIIVLGYNGDVKTAQEALKKVKELLQKGRVQDARLLLAQLVDEIDVVTTYLPVAMYNHILALAKQYVQEGKIQEAIQTLALVRGSLIIDEVAIPIPFIKAQEFIKDAISVAKKDKKKAIEFVEAARKELQLARVLGYAYDYQKAYEELEKELEKVEKELKSGKESGSLLKKIEGEIHSLGQKARTERKK</sequence>
<dbReference type="InterPro" id="IPR021236">
    <property type="entry name" value="Uncharacterised_YfdX"/>
</dbReference>
<feature type="coiled-coil region" evidence="1">
    <location>
        <begin position="212"/>
        <end position="265"/>
    </location>
</feature>
<dbReference type="OrthoDB" id="11616at2"/>
<feature type="coiled-coil region" evidence="1">
    <location>
        <begin position="28"/>
        <end position="89"/>
    </location>
</feature>
<dbReference type="EMBL" id="CP002444">
    <property type="protein sequence ID" value="ADU97285.1"/>
    <property type="molecule type" value="Genomic_DNA"/>
</dbReference>
<gene>
    <name evidence="3" type="ordered locus">Theam_1322</name>
</gene>
<reference evidence="3" key="1">
    <citation type="submission" date="2011-01" db="EMBL/GenBank/DDBJ databases">
        <title>Complete sequence of chromosome of Thermovibrio ammonificans HB-1.</title>
        <authorList>
            <consortium name="US DOE Joint Genome Institute"/>
            <person name="Lucas S."/>
            <person name="Copeland A."/>
            <person name="Lapidus A."/>
            <person name="Cheng J.-F."/>
            <person name="Goodwin L."/>
            <person name="Pitluck S."/>
            <person name="Davenport K."/>
            <person name="Detter J.C."/>
            <person name="Han C."/>
            <person name="Tapia R."/>
            <person name="Land M."/>
            <person name="Hauser L."/>
            <person name="Kyrpides N."/>
            <person name="Ivanova N."/>
            <person name="Ovchinnikova G."/>
            <person name="Vetriani C."/>
            <person name="Woyke T."/>
        </authorList>
    </citation>
    <scope>NUCLEOTIDE SEQUENCE [LARGE SCALE GENOMIC DNA]</scope>
    <source>
        <strain evidence="3">HB-1</strain>
    </source>
</reference>